<dbReference type="GO" id="GO:0032259">
    <property type="term" value="P:methylation"/>
    <property type="evidence" value="ECO:0007669"/>
    <property type="project" value="UniProtKB-KW"/>
</dbReference>
<dbReference type="KEGG" id="mten:GWK48_04575"/>
<organism evidence="10 11">
    <name type="scientific">Metallosphaera tengchongensis</name>
    <dbReference type="NCBI Taxonomy" id="1532350"/>
    <lineage>
        <taxon>Archaea</taxon>
        <taxon>Thermoproteota</taxon>
        <taxon>Thermoprotei</taxon>
        <taxon>Sulfolobales</taxon>
        <taxon>Sulfolobaceae</taxon>
        <taxon>Metallosphaera</taxon>
    </lineage>
</organism>
<evidence type="ECO:0000256" key="2">
    <source>
        <dbReference type="ARBA" id="ARBA00005369"/>
    </source>
</evidence>
<dbReference type="SUPFAM" id="SSF53335">
    <property type="entry name" value="S-adenosyl-L-methionine-dependent methyltransferases"/>
    <property type="match status" value="1"/>
</dbReference>
<evidence type="ECO:0000313" key="10">
    <source>
        <dbReference type="EMBL" id="QKQ99761.1"/>
    </source>
</evidence>
<dbReference type="Gene3D" id="3.40.50.150">
    <property type="entry name" value="Vaccinia Virus protein VP39"/>
    <property type="match status" value="1"/>
</dbReference>
<dbReference type="AlphaFoldDB" id="A0A6N0NST5"/>
<dbReference type="InterPro" id="IPR000682">
    <property type="entry name" value="PCMT"/>
</dbReference>
<evidence type="ECO:0000256" key="4">
    <source>
        <dbReference type="ARBA" id="ARBA00022490"/>
    </source>
</evidence>
<dbReference type="EMBL" id="CP049074">
    <property type="protein sequence ID" value="QKQ99761.1"/>
    <property type="molecule type" value="Genomic_DNA"/>
</dbReference>
<evidence type="ECO:0000256" key="6">
    <source>
        <dbReference type="ARBA" id="ARBA00022679"/>
    </source>
</evidence>
<keyword evidence="7" id="KW-0949">S-adenosyl-L-methionine</keyword>
<gene>
    <name evidence="10" type="ORF">GWK48_04575</name>
</gene>
<reference evidence="10 11" key="1">
    <citation type="submission" date="2020-02" db="EMBL/GenBank/DDBJ databases">
        <title>Comparative genome analysis reveals the metabolism and evolution of the thermophilic archaeal genus Metallosphaera.</title>
        <authorList>
            <person name="Jiang C."/>
        </authorList>
    </citation>
    <scope>NUCLEOTIDE SEQUENCE [LARGE SCALE GENOMIC DNA]</scope>
    <source>
        <strain evidence="10 11">Ric-A</strain>
    </source>
</reference>
<evidence type="ECO:0000256" key="8">
    <source>
        <dbReference type="ARBA" id="ARBA00025330"/>
    </source>
</evidence>
<dbReference type="InterPro" id="IPR029063">
    <property type="entry name" value="SAM-dependent_MTases_sf"/>
</dbReference>
<keyword evidence="6 10" id="KW-0808">Transferase</keyword>
<dbReference type="OrthoDB" id="33618at2157"/>
<evidence type="ECO:0000256" key="1">
    <source>
        <dbReference type="ARBA" id="ARBA00004496"/>
    </source>
</evidence>
<accession>A0A6N0NST5</accession>
<evidence type="ECO:0000256" key="3">
    <source>
        <dbReference type="ARBA" id="ARBA00011890"/>
    </source>
</evidence>
<comment type="similarity">
    <text evidence="2">Belongs to the methyltransferase superfamily. L-isoaspartyl/D-aspartyl protein methyltransferase family.</text>
</comment>
<evidence type="ECO:0000256" key="9">
    <source>
        <dbReference type="ARBA" id="ARBA00029295"/>
    </source>
</evidence>
<dbReference type="PANTHER" id="PTHR11579:SF0">
    <property type="entry name" value="PROTEIN-L-ISOASPARTATE(D-ASPARTATE) O-METHYLTRANSFERASE"/>
    <property type="match status" value="1"/>
</dbReference>
<keyword evidence="4" id="KW-0963">Cytoplasm</keyword>
<name>A0A6N0NST5_9CREN</name>
<dbReference type="GO" id="GO:0004719">
    <property type="term" value="F:protein-L-isoaspartate (D-aspartate) O-methyltransferase activity"/>
    <property type="evidence" value="ECO:0007669"/>
    <property type="project" value="UniProtKB-EC"/>
</dbReference>
<dbReference type="PANTHER" id="PTHR11579">
    <property type="entry name" value="PROTEIN-L-ISOASPARTATE O-METHYLTRANSFERASE"/>
    <property type="match status" value="1"/>
</dbReference>
<keyword evidence="11" id="KW-1185">Reference proteome</keyword>
<sequence length="207" mass="23675">MRKVDQLILPMIQNEELKRAYMSVNREDFLPEKNARFAYDPEWIDKPIPLNDRVNMTALSLGIKMLDYLNLKRGERVLEVGTGSGYYTAIIAEVVGSENVTTVEVDPWVSNFASVRLSKYNIKVETTDGTIGFPKKAPYQRAIIWAAMPTMPCLVYEQLEREGILIVPIGTQKVQNLYRITKGDQARMERLETVIFMRAQGLCGFYD</sequence>
<dbReference type="CDD" id="cd02440">
    <property type="entry name" value="AdoMet_MTases"/>
    <property type="match status" value="1"/>
</dbReference>
<keyword evidence="5 10" id="KW-0489">Methyltransferase</keyword>
<evidence type="ECO:0000313" key="11">
    <source>
        <dbReference type="Proteomes" id="UP000509301"/>
    </source>
</evidence>
<comment type="catalytic activity">
    <reaction evidence="9">
        <text>[protein]-L-isoaspartate + S-adenosyl-L-methionine = [protein]-L-isoaspartate alpha-methyl ester + S-adenosyl-L-homocysteine</text>
        <dbReference type="Rhea" id="RHEA:12705"/>
        <dbReference type="Rhea" id="RHEA-COMP:12143"/>
        <dbReference type="Rhea" id="RHEA-COMP:12144"/>
        <dbReference type="ChEBI" id="CHEBI:57856"/>
        <dbReference type="ChEBI" id="CHEBI:59789"/>
        <dbReference type="ChEBI" id="CHEBI:90596"/>
        <dbReference type="ChEBI" id="CHEBI:90598"/>
        <dbReference type="EC" id="2.1.1.77"/>
    </reaction>
</comment>
<comment type="function">
    <text evidence="8">Catalyzes the methyl esterification of L-isoaspartyl residues in peptides and proteins that result from spontaneous decomposition of normal L-aspartyl and L-asparaginyl residues. It plays a role in the repair and/or degradation of damaged proteins.</text>
</comment>
<comment type="subcellular location">
    <subcellularLocation>
        <location evidence="1">Cytoplasm</location>
    </subcellularLocation>
</comment>
<protein>
    <recommendedName>
        <fullName evidence="3">protein-L-isoaspartate(D-aspartate) O-methyltransferase</fullName>
        <ecNumber evidence="3">2.1.1.77</ecNumber>
    </recommendedName>
</protein>
<proteinExistence type="inferred from homology"/>
<evidence type="ECO:0000256" key="5">
    <source>
        <dbReference type="ARBA" id="ARBA00022603"/>
    </source>
</evidence>
<dbReference type="Pfam" id="PF01135">
    <property type="entry name" value="PCMT"/>
    <property type="match status" value="1"/>
</dbReference>
<dbReference type="Proteomes" id="UP000509301">
    <property type="component" value="Chromosome"/>
</dbReference>
<evidence type="ECO:0000256" key="7">
    <source>
        <dbReference type="ARBA" id="ARBA00022691"/>
    </source>
</evidence>
<dbReference type="EC" id="2.1.1.77" evidence="3"/>
<dbReference type="GO" id="GO:0005737">
    <property type="term" value="C:cytoplasm"/>
    <property type="evidence" value="ECO:0007669"/>
    <property type="project" value="UniProtKB-SubCell"/>
</dbReference>